<dbReference type="GO" id="GO:0005657">
    <property type="term" value="C:replication fork"/>
    <property type="evidence" value="ECO:0007669"/>
    <property type="project" value="TreeGrafter"/>
</dbReference>
<dbReference type="GO" id="GO:0090656">
    <property type="term" value="P:t-circle formation"/>
    <property type="evidence" value="ECO:0007669"/>
    <property type="project" value="TreeGrafter"/>
</dbReference>
<dbReference type="GO" id="GO:0000400">
    <property type="term" value="F:four-way junction DNA binding"/>
    <property type="evidence" value="ECO:0007669"/>
    <property type="project" value="TreeGrafter"/>
</dbReference>
<protein>
    <submittedName>
        <fullName evidence="2">Rad51</fullName>
    </submittedName>
</protein>
<dbReference type="InterPro" id="IPR027417">
    <property type="entry name" value="P-loop_NTPase"/>
</dbReference>
<proteinExistence type="predicted"/>
<accession>A0AAW1KPH6</accession>
<evidence type="ECO:0000313" key="2">
    <source>
        <dbReference type="EMBL" id="KAK9722249.1"/>
    </source>
</evidence>
<evidence type="ECO:0000259" key="1">
    <source>
        <dbReference type="PROSITE" id="PS50162"/>
    </source>
</evidence>
<reference evidence="2 3" key="1">
    <citation type="journal article" date="2024" name="BMC Genomics">
        <title>De novo assembly and annotation of Popillia japonica's genome with initial clues to its potential as an invasive pest.</title>
        <authorList>
            <person name="Cucini C."/>
            <person name="Boschi S."/>
            <person name="Funari R."/>
            <person name="Cardaioli E."/>
            <person name="Iannotti N."/>
            <person name="Marturano G."/>
            <person name="Paoli F."/>
            <person name="Bruttini M."/>
            <person name="Carapelli A."/>
            <person name="Frati F."/>
            <person name="Nardi F."/>
        </authorList>
    </citation>
    <scope>NUCLEOTIDE SEQUENCE [LARGE SCALE GENOMIC DNA]</scope>
    <source>
        <strain evidence="2">DMR45628</strain>
    </source>
</reference>
<dbReference type="EMBL" id="JASPKY010000190">
    <property type="protein sequence ID" value="KAK9722249.1"/>
    <property type="molecule type" value="Genomic_DNA"/>
</dbReference>
<keyword evidence="3" id="KW-1185">Reference proteome</keyword>
<dbReference type="GO" id="GO:0005524">
    <property type="term" value="F:ATP binding"/>
    <property type="evidence" value="ECO:0007669"/>
    <property type="project" value="InterPro"/>
</dbReference>
<sequence>MDIEELENKLPPHIYQKLINSKLDSTKSILLKNKSEIKEITKLASKDVEFLLELALRVQLPRIYGGLEKGAVYICTEDPFPSKRLKQLTKSIASISPELNFEDNIFVEHVIDFEQLRFCLYVKLQKLICNVDIGIIIIDSITGVFRSFNEDRNYQSRSEDFQTIARKLYEYSGEHKIAIICTNQVSDNLETGEVNPCLGLAWSNWVTSRFCISRSFNRLTRTFKVIFAPHLPCCSCNFLIRENGADRLID</sequence>
<dbReference type="GO" id="GO:0071140">
    <property type="term" value="P:resolution of mitotic recombination intermediates"/>
    <property type="evidence" value="ECO:0007669"/>
    <property type="project" value="TreeGrafter"/>
</dbReference>
<dbReference type="AlphaFoldDB" id="A0AAW1KPH6"/>
<dbReference type="Proteomes" id="UP001458880">
    <property type="component" value="Unassembled WGS sequence"/>
</dbReference>
<dbReference type="PANTHER" id="PTHR46487:SF1">
    <property type="entry name" value="DNA REPAIR PROTEIN XRCC3"/>
    <property type="match status" value="1"/>
</dbReference>
<dbReference type="InterPro" id="IPR013632">
    <property type="entry name" value="Rad51_C"/>
</dbReference>
<dbReference type="GO" id="GO:0140664">
    <property type="term" value="F:ATP-dependent DNA damage sensor activity"/>
    <property type="evidence" value="ECO:0007669"/>
    <property type="project" value="InterPro"/>
</dbReference>
<dbReference type="InterPro" id="IPR020588">
    <property type="entry name" value="RecA_ATP-bd"/>
</dbReference>
<evidence type="ECO:0000313" key="3">
    <source>
        <dbReference type="Proteomes" id="UP001458880"/>
    </source>
</evidence>
<dbReference type="PANTHER" id="PTHR46487">
    <property type="entry name" value="DNA REPAIR PROTEIN XRCC3"/>
    <property type="match status" value="1"/>
</dbReference>
<dbReference type="Pfam" id="PF08423">
    <property type="entry name" value="Rad51"/>
    <property type="match status" value="1"/>
</dbReference>
<dbReference type="GO" id="GO:0045003">
    <property type="term" value="P:double-strand break repair via synthesis-dependent strand annealing"/>
    <property type="evidence" value="ECO:0007669"/>
    <property type="project" value="TreeGrafter"/>
</dbReference>
<dbReference type="PROSITE" id="PS50162">
    <property type="entry name" value="RECA_2"/>
    <property type="match status" value="1"/>
</dbReference>
<dbReference type="SUPFAM" id="SSF52540">
    <property type="entry name" value="P-loop containing nucleoside triphosphate hydrolases"/>
    <property type="match status" value="1"/>
</dbReference>
<comment type="caution">
    <text evidence="2">The sequence shown here is derived from an EMBL/GenBank/DDBJ whole genome shotgun (WGS) entry which is preliminary data.</text>
</comment>
<organism evidence="2 3">
    <name type="scientific">Popillia japonica</name>
    <name type="common">Japanese beetle</name>
    <dbReference type="NCBI Taxonomy" id="7064"/>
    <lineage>
        <taxon>Eukaryota</taxon>
        <taxon>Metazoa</taxon>
        <taxon>Ecdysozoa</taxon>
        <taxon>Arthropoda</taxon>
        <taxon>Hexapoda</taxon>
        <taxon>Insecta</taxon>
        <taxon>Pterygota</taxon>
        <taxon>Neoptera</taxon>
        <taxon>Endopterygota</taxon>
        <taxon>Coleoptera</taxon>
        <taxon>Polyphaga</taxon>
        <taxon>Scarabaeiformia</taxon>
        <taxon>Scarabaeidae</taxon>
        <taxon>Rutelinae</taxon>
        <taxon>Popillia</taxon>
    </lineage>
</organism>
<feature type="domain" description="RecA family profile 1" evidence="1">
    <location>
        <begin position="50"/>
        <end position="185"/>
    </location>
</feature>
<name>A0AAW1KPH6_POPJA</name>
<dbReference type="GO" id="GO:0033065">
    <property type="term" value="C:Rad51C-XRCC3 complex"/>
    <property type="evidence" value="ECO:0007669"/>
    <property type="project" value="TreeGrafter"/>
</dbReference>
<dbReference type="Gene3D" id="3.40.50.300">
    <property type="entry name" value="P-loop containing nucleotide triphosphate hydrolases"/>
    <property type="match status" value="1"/>
</dbReference>
<dbReference type="GO" id="GO:0000722">
    <property type="term" value="P:telomere maintenance via recombination"/>
    <property type="evidence" value="ECO:0007669"/>
    <property type="project" value="TreeGrafter"/>
</dbReference>
<gene>
    <name evidence="2" type="ORF">QE152_g19773</name>
</gene>